<dbReference type="GO" id="GO:0036064">
    <property type="term" value="C:ciliary basal body"/>
    <property type="evidence" value="ECO:0007669"/>
    <property type="project" value="TreeGrafter"/>
</dbReference>
<dbReference type="EMBL" id="GL433837">
    <property type="protein sequence ID" value="EFN58637.1"/>
    <property type="molecule type" value="Genomic_DNA"/>
</dbReference>
<dbReference type="RefSeq" id="XP_005850739.1">
    <property type="nucleotide sequence ID" value="XM_005850677.1"/>
</dbReference>
<feature type="coiled-coil region" evidence="7">
    <location>
        <begin position="84"/>
        <end position="218"/>
    </location>
</feature>
<gene>
    <name evidence="9" type="ORF">CHLNCDRAFT_140879</name>
</gene>
<evidence type="ECO:0000313" key="9">
    <source>
        <dbReference type="EMBL" id="EFN58637.1"/>
    </source>
</evidence>
<evidence type="ECO:0000256" key="5">
    <source>
        <dbReference type="ARBA" id="ARBA00023069"/>
    </source>
</evidence>
<evidence type="ECO:0000256" key="7">
    <source>
        <dbReference type="SAM" id="Coils"/>
    </source>
</evidence>
<feature type="region of interest" description="Disordered" evidence="8">
    <location>
        <begin position="292"/>
        <end position="329"/>
    </location>
</feature>
<organism evidence="10">
    <name type="scientific">Chlorella variabilis</name>
    <name type="common">Green alga</name>
    <dbReference type="NCBI Taxonomy" id="554065"/>
    <lineage>
        <taxon>Eukaryota</taxon>
        <taxon>Viridiplantae</taxon>
        <taxon>Chlorophyta</taxon>
        <taxon>core chlorophytes</taxon>
        <taxon>Trebouxiophyceae</taxon>
        <taxon>Chlorellales</taxon>
        <taxon>Chlorellaceae</taxon>
        <taxon>Chlorella clade</taxon>
        <taxon>Chlorella</taxon>
    </lineage>
</organism>
<evidence type="ECO:0000256" key="3">
    <source>
        <dbReference type="ARBA" id="ARBA00014087"/>
    </source>
</evidence>
<keyword evidence="10" id="KW-1185">Reference proteome</keyword>
<evidence type="ECO:0000256" key="1">
    <source>
        <dbReference type="ARBA" id="ARBA00004138"/>
    </source>
</evidence>
<accession>E1Z6F2</accession>
<proteinExistence type="inferred from homology"/>
<evidence type="ECO:0000256" key="4">
    <source>
        <dbReference type="ARBA" id="ARBA00023054"/>
    </source>
</evidence>
<keyword evidence="4 7" id="KW-0175">Coiled coil</keyword>
<reference evidence="9 10" key="1">
    <citation type="journal article" date="2010" name="Plant Cell">
        <title>The Chlorella variabilis NC64A genome reveals adaptation to photosymbiosis, coevolution with viruses, and cryptic sex.</title>
        <authorList>
            <person name="Blanc G."/>
            <person name="Duncan G."/>
            <person name="Agarkova I."/>
            <person name="Borodovsky M."/>
            <person name="Gurnon J."/>
            <person name="Kuo A."/>
            <person name="Lindquist E."/>
            <person name="Lucas S."/>
            <person name="Pangilinan J."/>
            <person name="Polle J."/>
            <person name="Salamov A."/>
            <person name="Terry A."/>
            <person name="Yamada T."/>
            <person name="Dunigan D.D."/>
            <person name="Grigoriev I.V."/>
            <person name="Claverie J.M."/>
            <person name="Van Etten J.L."/>
        </authorList>
    </citation>
    <scope>NUCLEOTIDE SEQUENCE [LARGE SCALE GENOMIC DNA]</scope>
    <source>
        <strain evidence="9 10">NC64A</strain>
    </source>
</reference>
<dbReference type="InParanoid" id="E1Z6F2"/>
<dbReference type="eggNOG" id="ENOG502R31A">
    <property type="taxonomic scope" value="Eukaryota"/>
</dbReference>
<dbReference type="PANTHER" id="PTHR31954:SF1">
    <property type="entry name" value="CILIA- AND FLAGELLA-ASSOCIATED PROTEIN 157"/>
    <property type="match status" value="1"/>
</dbReference>
<dbReference type="KEGG" id="cvr:CHLNCDRAFT_140879"/>
<dbReference type="InterPro" id="IPR038844">
    <property type="entry name" value="CFAP157"/>
</dbReference>
<evidence type="ECO:0000256" key="2">
    <source>
        <dbReference type="ARBA" id="ARBA00010841"/>
    </source>
</evidence>
<feature type="compositionally biased region" description="Basic and acidic residues" evidence="8">
    <location>
        <begin position="293"/>
        <end position="319"/>
    </location>
</feature>
<evidence type="ECO:0000256" key="8">
    <source>
        <dbReference type="SAM" id="MobiDB-lite"/>
    </source>
</evidence>
<dbReference type="PANTHER" id="PTHR31954">
    <property type="entry name" value="CILIA- AND FLAGELLA-ASSOCIATED PROTEIN 157"/>
    <property type="match status" value="1"/>
</dbReference>
<protein>
    <recommendedName>
        <fullName evidence="3">Cilia- and flagella-associated protein 157</fullName>
    </recommendedName>
</protein>
<dbReference type="Proteomes" id="UP000008141">
    <property type="component" value="Unassembled WGS sequence"/>
</dbReference>
<sequence>MPPRTPPVKPRTPSVPVVPAAPEENALVQALEQKDVVLASTAEKLDRLTSAQAALNGERRLLSSQLRDERTQFGDIAGYLKHALDEQTARAEGLQARLAEAQAALQAAAAAAQEAARAAEQRHAAEEAQWQARLEDQGDRLKEAEEFSEERAALQARADQLTAQLEAAAQAHHKRQLDLERKHAGDREVWRRDTQAAVRAAREEMAALADQRLDATTQRTILDNESMAAELQYQGRYVQGLLSRNTALQAEAEEQRLALDISRAGEEELARKGLACERVADSLMARLAAVEAQRAEDEQALDEERERVRDAREEARRTDSPPPAAPRCRRELKQVKAGQSDAAGFLLKCLADVRQELLAGRERTVLVAAAAVKGSPTQQQQQQQASSEDGRAGEASPAAAVAAAAAAEASAAPLLLAELSVQQRQATLHRLLQLVRPDWQDSEGLVLHSSSSPSTSSISLLAEASSVAWSARGVPSQPSARTLAGKEQGCHPGRLAACPLQAASFACSGSAGCLAGDDGGAAGCKPAPAPASAELMQRVRSEVRPWGEGGASPRGGARPPRERG</sequence>
<keyword evidence="6" id="KW-0966">Cell projection</keyword>
<dbReference type="GeneID" id="17358017"/>
<evidence type="ECO:0000256" key="6">
    <source>
        <dbReference type="ARBA" id="ARBA00023273"/>
    </source>
</evidence>
<comment type="similarity">
    <text evidence="2">Belongs to the CFAP157 family.</text>
</comment>
<comment type="subcellular location">
    <subcellularLocation>
        <location evidence="1">Cell projection</location>
        <location evidence="1">Cilium</location>
    </subcellularLocation>
</comment>
<dbReference type="GO" id="GO:0008017">
    <property type="term" value="F:microtubule binding"/>
    <property type="evidence" value="ECO:0007669"/>
    <property type="project" value="TreeGrafter"/>
</dbReference>
<dbReference type="STRING" id="554065.E1Z6F2"/>
<evidence type="ECO:0000313" key="10">
    <source>
        <dbReference type="Proteomes" id="UP000008141"/>
    </source>
</evidence>
<feature type="region of interest" description="Disordered" evidence="8">
    <location>
        <begin position="372"/>
        <end position="396"/>
    </location>
</feature>
<dbReference type="AlphaFoldDB" id="E1Z6F2"/>
<keyword evidence="5" id="KW-0969">Cilium</keyword>
<name>E1Z6F2_CHLVA</name>
<dbReference type="OrthoDB" id="166611at2759"/>
<feature type="region of interest" description="Disordered" evidence="8">
    <location>
        <begin position="541"/>
        <end position="564"/>
    </location>
</feature>